<protein>
    <submittedName>
        <fullName evidence="2">Nucleotide modification associated domain 4</fullName>
    </submittedName>
</protein>
<sequence>MTINEAMKKYRLPNPTTPEDLECRWSRILTFGDKIVMAGHFYNGMNKPCYFGAVYEFLTDDRTCEGMIGLRAASGVEFEDDGHAIAWAMQQ</sequence>
<evidence type="ECO:0000313" key="2">
    <source>
        <dbReference type="EMBL" id="DAD78929.1"/>
    </source>
</evidence>
<dbReference type="Pfam" id="PF18756">
    <property type="entry name" value="Nmad4"/>
    <property type="match status" value="1"/>
</dbReference>
<evidence type="ECO:0000259" key="1">
    <source>
        <dbReference type="Pfam" id="PF18756"/>
    </source>
</evidence>
<dbReference type="EMBL" id="BK014854">
    <property type="protein sequence ID" value="DAD78929.1"/>
    <property type="molecule type" value="Genomic_DNA"/>
</dbReference>
<organism evidence="2">
    <name type="scientific">Siphoviridae sp. cte421</name>
    <dbReference type="NCBI Taxonomy" id="2826402"/>
    <lineage>
        <taxon>Viruses</taxon>
        <taxon>Duplodnaviria</taxon>
        <taxon>Heunggongvirae</taxon>
        <taxon>Uroviricota</taxon>
        <taxon>Caudoviricetes</taxon>
    </lineage>
</organism>
<dbReference type="InterPro" id="IPR040613">
    <property type="entry name" value="Nmad4"/>
</dbReference>
<proteinExistence type="predicted"/>
<accession>A0A8S5M9A2</accession>
<feature type="domain" description="Nucleotide modification associated" evidence="1">
    <location>
        <begin position="13"/>
        <end position="91"/>
    </location>
</feature>
<reference evidence="2" key="1">
    <citation type="journal article" date="2021" name="Proc. Natl. Acad. Sci. U.S.A.">
        <title>A Catalog of Tens of Thousands of Viruses from Human Metagenomes Reveals Hidden Associations with Chronic Diseases.</title>
        <authorList>
            <person name="Tisza M.J."/>
            <person name="Buck C.B."/>
        </authorList>
    </citation>
    <scope>NUCLEOTIDE SEQUENCE</scope>
    <source>
        <strain evidence="2">Cte421</strain>
    </source>
</reference>
<name>A0A8S5M9A2_9CAUD</name>